<evidence type="ECO:0000313" key="1">
    <source>
        <dbReference type="EMBL" id="MFC4258562.1"/>
    </source>
</evidence>
<evidence type="ECO:0008006" key="3">
    <source>
        <dbReference type="Google" id="ProtNLM"/>
    </source>
</evidence>
<dbReference type="EMBL" id="JBHSDI010000009">
    <property type="protein sequence ID" value="MFC4258562.1"/>
    <property type="molecule type" value="Genomic_DNA"/>
</dbReference>
<evidence type="ECO:0000313" key="2">
    <source>
        <dbReference type="Proteomes" id="UP001595798"/>
    </source>
</evidence>
<name>A0ABV8QFL3_9GAMM</name>
<gene>
    <name evidence="1" type="ORF">ACFOZ5_05865</name>
</gene>
<organism evidence="1 2">
    <name type="scientific">Marinobacter lacisalsi</name>
    <dbReference type="NCBI Taxonomy" id="475979"/>
    <lineage>
        <taxon>Bacteria</taxon>
        <taxon>Pseudomonadati</taxon>
        <taxon>Pseudomonadota</taxon>
        <taxon>Gammaproteobacteria</taxon>
        <taxon>Pseudomonadales</taxon>
        <taxon>Marinobacteraceae</taxon>
        <taxon>Marinobacter</taxon>
    </lineage>
</organism>
<reference evidence="2" key="1">
    <citation type="journal article" date="2019" name="Int. J. Syst. Evol. Microbiol.">
        <title>The Global Catalogue of Microorganisms (GCM) 10K type strain sequencing project: providing services to taxonomists for standard genome sequencing and annotation.</title>
        <authorList>
            <consortium name="The Broad Institute Genomics Platform"/>
            <consortium name="The Broad Institute Genome Sequencing Center for Infectious Disease"/>
            <person name="Wu L."/>
            <person name="Ma J."/>
        </authorList>
    </citation>
    <scope>NUCLEOTIDE SEQUENCE [LARGE SCALE GENOMIC DNA]</scope>
    <source>
        <strain evidence="2">CECT 7297</strain>
    </source>
</reference>
<comment type="caution">
    <text evidence="1">The sequence shown here is derived from an EMBL/GenBank/DDBJ whole genome shotgun (WGS) entry which is preliminary data.</text>
</comment>
<proteinExistence type="predicted"/>
<sequence>MTRPREQLVAVSDTPYYHVVSRCVRRTFLCGYDRQTGKNYEHR</sequence>
<protein>
    <recommendedName>
        <fullName evidence="3">Transposase</fullName>
    </recommendedName>
</protein>
<dbReference type="RefSeq" id="WP_379886090.1">
    <property type="nucleotide sequence ID" value="NZ_JBHSDI010000009.1"/>
</dbReference>
<accession>A0ABV8QFL3</accession>
<dbReference type="Proteomes" id="UP001595798">
    <property type="component" value="Unassembled WGS sequence"/>
</dbReference>
<keyword evidence="2" id="KW-1185">Reference proteome</keyword>